<feature type="compositionally biased region" description="Basic and acidic residues" evidence="1">
    <location>
        <begin position="329"/>
        <end position="367"/>
    </location>
</feature>
<evidence type="ECO:0000313" key="3">
    <source>
        <dbReference type="Proteomes" id="UP000285908"/>
    </source>
</evidence>
<comment type="caution">
    <text evidence="2">The sequence shown here is derived from an EMBL/GenBank/DDBJ whole genome shotgun (WGS) entry which is preliminary data.</text>
</comment>
<dbReference type="GO" id="GO:0016740">
    <property type="term" value="F:transferase activity"/>
    <property type="evidence" value="ECO:0007669"/>
    <property type="project" value="UniProtKB-KW"/>
</dbReference>
<keyword evidence="2" id="KW-0808">Transferase</keyword>
<accession>A0A438AKG2</accession>
<dbReference type="EMBL" id="RQXX01000002">
    <property type="protein sequence ID" value="RVV99096.1"/>
    <property type="molecule type" value="Genomic_DNA"/>
</dbReference>
<gene>
    <name evidence="2" type="ORF">EKE94_08155</name>
</gene>
<proteinExistence type="predicted"/>
<reference evidence="2 3" key="1">
    <citation type="submission" date="2018-11" db="EMBL/GenBank/DDBJ databases">
        <title>Mesobaculum littorinae gen. nov., sp. nov., isolated from Littorina scabra that represents a novel genus of the order Rhodobacteraceae.</title>
        <authorList>
            <person name="Li F."/>
        </authorList>
    </citation>
    <scope>NUCLEOTIDE SEQUENCE [LARGE SCALE GENOMIC DNA]</scope>
    <source>
        <strain evidence="2 3">M0103</strain>
    </source>
</reference>
<dbReference type="AlphaFoldDB" id="A0A438AKG2"/>
<dbReference type="Proteomes" id="UP000285908">
    <property type="component" value="Unassembled WGS sequence"/>
</dbReference>
<dbReference type="InterPro" id="IPR029063">
    <property type="entry name" value="SAM-dependent_MTases_sf"/>
</dbReference>
<evidence type="ECO:0000313" key="2">
    <source>
        <dbReference type="EMBL" id="RVV99096.1"/>
    </source>
</evidence>
<organism evidence="2 3">
    <name type="scientific">Mesobaculum littorinae</name>
    <dbReference type="NCBI Taxonomy" id="2486419"/>
    <lineage>
        <taxon>Bacteria</taxon>
        <taxon>Pseudomonadati</taxon>
        <taxon>Pseudomonadota</taxon>
        <taxon>Alphaproteobacteria</taxon>
        <taxon>Rhodobacterales</taxon>
        <taxon>Roseobacteraceae</taxon>
        <taxon>Mesobaculum</taxon>
    </lineage>
</organism>
<dbReference type="OrthoDB" id="1997677at2"/>
<keyword evidence="3" id="KW-1185">Reference proteome</keyword>
<dbReference type="Pfam" id="PF13704">
    <property type="entry name" value="Glyco_tranf_2_4"/>
    <property type="match status" value="1"/>
</dbReference>
<protein>
    <submittedName>
        <fullName evidence="2">Glycosyltransferase family 2 protein</fullName>
    </submittedName>
</protein>
<name>A0A438AKG2_9RHOB</name>
<feature type="region of interest" description="Disordered" evidence="1">
    <location>
        <begin position="325"/>
        <end position="370"/>
    </location>
</feature>
<dbReference type="SUPFAM" id="SSF53335">
    <property type="entry name" value="S-adenosyl-L-methionine-dependent methyltransferases"/>
    <property type="match status" value="1"/>
</dbReference>
<evidence type="ECO:0000256" key="1">
    <source>
        <dbReference type="SAM" id="MobiDB-lite"/>
    </source>
</evidence>
<sequence length="586" mass="65162">MMKDEGPYVLEWVAHHMAVGFTDLVVFTNDCTDGTDLMLMRLEELGLARHRVNTIPDGIKPQPSALKHAQVDPEVGDSDWLLVFDADEFLCIRHGDGTLDDLIGAIEAEGGNGMVITWRIFGSGGVRDWSRDFVTEQYLMAAPPMWNKGWGVKTLFRFDPEVWKLGIHRPSMKNKVLDTDFPHGVKWLNGSGRPMEDYFKFRGWRSIVRTVGYDWAQMNHYAVKSADAYAMRKFRGNVNNKKDKYNADYWALQDRNEVRDDTMLRYSARRREIFEGLLTDPELNRLHHAALARAEARLAEVKATPDYAAFLAGLEEASAVPITQVSAKPPKERDPEKIAAKMSDVEKRVETKRAEEKRKPPEAREVQPLDSYVQGPVDMSAEPPMEWAQNHTVRLPADPRVFTPPALLSIIEGKFERNLARNLPKLITEFGTYVELGAGSGFLAAHLAQDRPDLRIHVQQSDPGGRLFIDRLFAANGLEQGERLVLSDAPAAEDPQALGALLATAAPACLVLGDDALSPDTLAQALKTSGRDAPPLLALTGRLWAARAAQLPAFERVLKAAGYVARLPLDPLVVAAYRTAAADMPE</sequence>